<dbReference type="Proteomes" id="UP000267821">
    <property type="component" value="Unassembled WGS sequence"/>
</dbReference>
<evidence type="ECO:0000259" key="2">
    <source>
        <dbReference type="PROSITE" id="PS50076"/>
    </source>
</evidence>
<dbReference type="InterPro" id="IPR050817">
    <property type="entry name" value="DjlA_DnaK_co-chaperone"/>
</dbReference>
<proteinExistence type="predicted"/>
<dbReference type="PROSITE" id="PS50076">
    <property type="entry name" value="DNAJ_2"/>
    <property type="match status" value="1"/>
</dbReference>
<keyword evidence="4" id="KW-1185">Reference proteome</keyword>
<dbReference type="PRINTS" id="PR00625">
    <property type="entry name" value="JDOMAIN"/>
</dbReference>
<dbReference type="AlphaFoldDB" id="A0A3N4M2Q3"/>
<dbReference type="InParanoid" id="A0A3N4M2Q3"/>
<dbReference type="Gene3D" id="1.10.287.110">
    <property type="entry name" value="DnaJ domain"/>
    <property type="match status" value="1"/>
</dbReference>
<dbReference type="SUPFAM" id="SSF46565">
    <property type="entry name" value="Chaperone J-domain"/>
    <property type="match status" value="1"/>
</dbReference>
<gene>
    <name evidence="3" type="ORF">L211DRAFT_832151</name>
</gene>
<dbReference type="Pfam" id="PF00226">
    <property type="entry name" value="DnaJ"/>
    <property type="match status" value="1"/>
</dbReference>
<dbReference type="OrthoDB" id="17458at2759"/>
<organism evidence="3 4">
    <name type="scientific">Terfezia boudieri ATCC MYA-4762</name>
    <dbReference type="NCBI Taxonomy" id="1051890"/>
    <lineage>
        <taxon>Eukaryota</taxon>
        <taxon>Fungi</taxon>
        <taxon>Dikarya</taxon>
        <taxon>Ascomycota</taxon>
        <taxon>Pezizomycotina</taxon>
        <taxon>Pezizomycetes</taxon>
        <taxon>Pezizales</taxon>
        <taxon>Pezizaceae</taxon>
        <taxon>Terfezia</taxon>
    </lineage>
</organism>
<accession>A0A3N4M2Q3</accession>
<reference evidence="3 4" key="1">
    <citation type="journal article" date="2018" name="Nat. Ecol. Evol.">
        <title>Pezizomycetes genomes reveal the molecular basis of ectomycorrhizal truffle lifestyle.</title>
        <authorList>
            <person name="Murat C."/>
            <person name="Payen T."/>
            <person name="Noel B."/>
            <person name="Kuo A."/>
            <person name="Morin E."/>
            <person name="Chen J."/>
            <person name="Kohler A."/>
            <person name="Krizsan K."/>
            <person name="Balestrini R."/>
            <person name="Da Silva C."/>
            <person name="Montanini B."/>
            <person name="Hainaut M."/>
            <person name="Levati E."/>
            <person name="Barry K.W."/>
            <person name="Belfiori B."/>
            <person name="Cichocki N."/>
            <person name="Clum A."/>
            <person name="Dockter R.B."/>
            <person name="Fauchery L."/>
            <person name="Guy J."/>
            <person name="Iotti M."/>
            <person name="Le Tacon F."/>
            <person name="Lindquist E.A."/>
            <person name="Lipzen A."/>
            <person name="Malagnac F."/>
            <person name="Mello A."/>
            <person name="Molinier V."/>
            <person name="Miyauchi S."/>
            <person name="Poulain J."/>
            <person name="Riccioni C."/>
            <person name="Rubini A."/>
            <person name="Sitrit Y."/>
            <person name="Splivallo R."/>
            <person name="Traeger S."/>
            <person name="Wang M."/>
            <person name="Zifcakova L."/>
            <person name="Wipf D."/>
            <person name="Zambonelli A."/>
            <person name="Paolocci F."/>
            <person name="Nowrousian M."/>
            <person name="Ottonello S."/>
            <person name="Baldrian P."/>
            <person name="Spatafora J.W."/>
            <person name="Henrissat B."/>
            <person name="Nagy L.G."/>
            <person name="Aury J.M."/>
            <person name="Wincker P."/>
            <person name="Grigoriev I.V."/>
            <person name="Bonfante P."/>
            <person name="Martin F.M."/>
        </authorList>
    </citation>
    <scope>NUCLEOTIDE SEQUENCE [LARGE SCALE GENOMIC DNA]</scope>
    <source>
        <strain evidence="3 4">ATCC MYA-4762</strain>
    </source>
</reference>
<dbReference type="PROSITE" id="PS00636">
    <property type="entry name" value="DNAJ_1"/>
    <property type="match status" value="1"/>
</dbReference>
<evidence type="ECO:0000256" key="1">
    <source>
        <dbReference type="SAM" id="MobiDB-lite"/>
    </source>
</evidence>
<evidence type="ECO:0000313" key="3">
    <source>
        <dbReference type="EMBL" id="RPB29444.1"/>
    </source>
</evidence>
<dbReference type="InterPro" id="IPR036869">
    <property type="entry name" value="J_dom_sf"/>
</dbReference>
<evidence type="ECO:0000313" key="4">
    <source>
        <dbReference type="Proteomes" id="UP000267821"/>
    </source>
</evidence>
<dbReference type="STRING" id="1051890.A0A3N4M2Q3"/>
<dbReference type="PANTHER" id="PTHR24074">
    <property type="entry name" value="CO-CHAPERONE PROTEIN DJLA"/>
    <property type="match status" value="1"/>
</dbReference>
<feature type="domain" description="J" evidence="2">
    <location>
        <begin position="59"/>
        <end position="130"/>
    </location>
</feature>
<dbReference type="CDD" id="cd06257">
    <property type="entry name" value="DnaJ"/>
    <property type="match status" value="1"/>
</dbReference>
<dbReference type="SMART" id="SM00271">
    <property type="entry name" value="DnaJ"/>
    <property type="match status" value="1"/>
</dbReference>
<sequence>MLHHQHKLFLRQCGGSYSRAWCRAQYQLQNSLVLRRSYATPIDTPPEPTPIWPSNLNPTPYQIFNCAKGEAYSKRRYYELCMLYHPDRFCTGEHKHGVSDEVRNDRFRLVVAANEILGDPVKRRAYDRYGIGWAPGAASRHGVGARGVSVYRHATSGPQHKWWTRGAWSAREGHEEQPDPHNNATWEDWEKYHAWRDGRAHAQYTQPQQPVFTSNATFISILFCVVSVGSLLSITNAQKNGELYIADREKMHAAISRDMERRRREARELGHKDERVRNFLRQRDPEGLRTGEELAGGRYSRLLQEEQQPGSMRMMDGVRAPPRIAVSKGPHGEVKGVSSGTRDVEQGQMSTGCEDVRAMGR</sequence>
<protein>
    <recommendedName>
        <fullName evidence="2">J domain-containing protein</fullName>
    </recommendedName>
</protein>
<dbReference type="EMBL" id="ML121527">
    <property type="protein sequence ID" value="RPB29444.1"/>
    <property type="molecule type" value="Genomic_DNA"/>
</dbReference>
<feature type="region of interest" description="Disordered" evidence="1">
    <location>
        <begin position="322"/>
        <end position="361"/>
    </location>
</feature>
<name>A0A3N4M2Q3_9PEZI</name>
<dbReference type="InterPro" id="IPR018253">
    <property type="entry name" value="DnaJ_domain_CS"/>
</dbReference>
<dbReference type="InterPro" id="IPR001623">
    <property type="entry name" value="DnaJ_domain"/>
</dbReference>